<dbReference type="InterPro" id="IPR001802">
    <property type="entry name" value="MerP/CopZ"/>
</dbReference>
<evidence type="ECO:0000256" key="7">
    <source>
        <dbReference type="ARBA" id="ARBA00022764"/>
    </source>
</evidence>
<evidence type="ECO:0000256" key="11">
    <source>
        <dbReference type="SAM" id="SignalP"/>
    </source>
</evidence>
<dbReference type="InterPro" id="IPR017969">
    <property type="entry name" value="Heavy-metal-associated_CS"/>
</dbReference>
<evidence type="ECO:0000256" key="10">
    <source>
        <dbReference type="RuleBase" id="RU361212"/>
    </source>
</evidence>
<keyword evidence="8 10" id="KW-0476">Mercury</keyword>
<dbReference type="PRINTS" id="PR00946">
    <property type="entry name" value="HGSCAVENGER"/>
</dbReference>
<dbReference type="GO" id="GO:0042597">
    <property type="term" value="C:periplasmic space"/>
    <property type="evidence" value="ECO:0007669"/>
    <property type="project" value="UniProtKB-SubCell"/>
</dbReference>
<dbReference type="InterPro" id="IPR006121">
    <property type="entry name" value="HMA_dom"/>
</dbReference>
<dbReference type="NCBIfam" id="TIGR02052">
    <property type="entry name" value="MerP"/>
    <property type="match status" value="1"/>
</dbReference>
<evidence type="ECO:0000256" key="6">
    <source>
        <dbReference type="ARBA" id="ARBA00022729"/>
    </source>
</evidence>
<evidence type="ECO:0000256" key="1">
    <source>
        <dbReference type="ARBA" id="ARBA00004418"/>
    </source>
</evidence>
<comment type="similarity">
    <text evidence="2">Belongs to the MerP family.</text>
</comment>
<dbReference type="PANTHER" id="PTHR46594">
    <property type="entry name" value="P-TYPE CATION-TRANSPORTING ATPASE"/>
    <property type="match status" value="1"/>
</dbReference>
<dbReference type="SUPFAM" id="SSF55008">
    <property type="entry name" value="HMA, heavy metal-associated domain"/>
    <property type="match status" value="1"/>
</dbReference>
<evidence type="ECO:0000256" key="9">
    <source>
        <dbReference type="ARBA" id="ARBA00045344"/>
    </source>
</evidence>
<dbReference type="RefSeq" id="WP_183801250.1">
    <property type="nucleotide sequence ID" value="NZ_JACIII010000013.1"/>
</dbReference>
<proteinExistence type="inferred from homology"/>
<keyword evidence="4 10" id="KW-0475">Mercuric resistance</keyword>
<comment type="subunit">
    <text evidence="3">Monomer.</text>
</comment>
<sequence length="92" mass="9592">MKKLVAAVALAATLIAPAWAATRTVTLQVPGMTCAACPITVKKALNGVKGVSKTEVNFEKKEAVVSFDDKQASIQSLTKATADAGYPSELKQ</sequence>
<evidence type="ECO:0000313" key="13">
    <source>
        <dbReference type="EMBL" id="MBB6204545.1"/>
    </source>
</evidence>
<feature type="domain" description="HMA" evidence="12">
    <location>
        <begin position="23"/>
        <end position="89"/>
    </location>
</feature>
<comment type="subcellular location">
    <subcellularLocation>
        <location evidence="1 10">Periplasm</location>
    </subcellularLocation>
</comment>
<keyword evidence="7 10" id="KW-0574">Periplasm</keyword>
<comment type="caution">
    <text evidence="13">The sequence shown here is derived from an EMBL/GenBank/DDBJ whole genome shotgun (WGS) entry which is preliminary data.</text>
</comment>
<evidence type="ECO:0000256" key="2">
    <source>
        <dbReference type="ARBA" id="ARBA00005938"/>
    </source>
</evidence>
<keyword evidence="6 11" id="KW-0732">Signal</keyword>
<dbReference type="PROSITE" id="PS50846">
    <property type="entry name" value="HMA_2"/>
    <property type="match status" value="1"/>
</dbReference>
<dbReference type="EMBL" id="JACIIK010000009">
    <property type="protein sequence ID" value="MBB6204545.1"/>
    <property type="molecule type" value="Genomic_DNA"/>
</dbReference>
<organism evidence="13 14">
    <name type="scientific">Paraburkholderia fungorum</name>
    <dbReference type="NCBI Taxonomy" id="134537"/>
    <lineage>
        <taxon>Bacteria</taxon>
        <taxon>Pseudomonadati</taxon>
        <taxon>Pseudomonadota</taxon>
        <taxon>Betaproteobacteria</taxon>
        <taxon>Burkholderiales</taxon>
        <taxon>Burkholderiaceae</taxon>
        <taxon>Paraburkholderia</taxon>
    </lineage>
</organism>
<evidence type="ECO:0000313" key="14">
    <source>
        <dbReference type="Proteomes" id="UP000518681"/>
    </source>
</evidence>
<dbReference type="PROSITE" id="PS01047">
    <property type="entry name" value="HMA_1"/>
    <property type="match status" value="1"/>
</dbReference>
<gene>
    <name evidence="10" type="primary">merP</name>
    <name evidence="13" type="ORF">GGD69_005439</name>
</gene>
<evidence type="ECO:0000259" key="12">
    <source>
        <dbReference type="PROSITE" id="PS50846"/>
    </source>
</evidence>
<dbReference type="FunFam" id="3.30.70.100:FF:000005">
    <property type="entry name" value="Copper-exporting P-type ATPase A"/>
    <property type="match status" value="1"/>
</dbReference>
<dbReference type="InterPro" id="IPR036163">
    <property type="entry name" value="HMA_dom_sf"/>
</dbReference>
<name>A0AAW3V0S2_9BURK</name>
<dbReference type="AlphaFoldDB" id="A0AAW3V0S2"/>
<dbReference type="GO" id="GO:0045340">
    <property type="term" value="F:mercury ion binding"/>
    <property type="evidence" value="ECO:0007669"/>
    <property type="project" value="UniProtKB-UniRule"/>
</dbReference>
<evidence type="ECO:0000256" key="4">
    <source>
        <dbReference type="ARBA" id="ARBA00022466"/>
    </source>
</evidence>
<evidence type="ECO:0000256" key="3">
    <source>
        <dbReference type="ARBA" id="ARBA00011245"/>
    </source>
</evidence>
<dbReference type="PANTHER" id="PTHR46594:SF4">
    <property type="entry name" value="P-TYPE CATION-TRANSPORTING ATPASE"/>
    <property type="match status" value="1"/>
</dbReference>
<keyword evidence="5 10" id="KW-0479">Metal-binding</keyword>
<dbReference type="CDD" id="cd00371">
    <property type="entry name" value="HMA"/>
    <property type="match status" value="1"/>
</dbReference>
<comment type="function">
    <text evidence="9 10">Involved in mercury resistance. Acts as a mercury scavenger that specifically binds to a mercuric ion in the periplasm and probably passes it to the cytoplasmic mercuric reductase MerA via the mercuric transport protein MerT.</text>
</comment>
<dbReference type="Pfam" id="PF00403">
    <property type="entry name" value="HMA"/>
    <property type="match status" value="1"/>
</dbReference>
<accession>A0AAW3V0S2</accession>
<dbReference type="GO" id="GO:0015097">
    <property type="term" value="F:mercury ion transmembrane transporter activity"/>
    <property type="evidence" value="ECO:0007669"/>
    <property type="project" value="UniProtKB-UniRule"/>
</dbReference>
<dbReference type="InterPro" id="IPR011795">
    <property type="entry name" value="MerP"/>
</dbReference>
<evidence type="ECO:0000256" key="8">
    <source>
        <dbReference type="ARBA" id="ARBA00022914"/>
    </source>
</evidence>
<dbReference type="Proteomes" id="UP000518681">
    <property type="component" value="Unassembled WGS sequence"/>
</dbReference>
<dbReference type="Gene3D" id="3.30.70.100">
    <property type="match status" value="1"/>
</dbReference>
<reference evidence="13 14" key="1">
    <citation type="submission" date="2020-08" db="EMBL/GenBank/DDBJ databases">
        <title>Genomic Encyclopedia of Type Strains, Phase IV (KMG-V): Genome sequencing to study the core and pangenomes of soil and plant-associated prokaryotes.</title>
        <authorList>
            <person name="Whitman W."/>
        </authorList>
    </citation>
    <scope>NUCLEOTIDE SEQUENCE [LARGE SCALE GENOMIC DNA]</scope>
    <source>
        <strain evidence="13 14">SEMIA 4013</strain>
    </source>
</reference>
<feature type="chain" id="PRO_5043487099" description="Periplasmic mercury ion-binding protein" evidence="11">
    <location>
        <begin position="21"/>
        <end position="92"/>
    </location>
</feature>
<evidence type="ECO:0000256" key="5">
    <source>
        <dbReference type="ARBA" id="ARBA00022723"/>
    </source>
</evidence>
<feature type="signal peptide" evidence="11">
    <location>
        <begin position="1"/>
        <end position="20"/>
    </location>
</feature>
<protein>
    <recommendedName>
        <fullName evidence="10">Periplasmic mercury ion-binding protein</fullName>
    </recommendedName>
</protein>